<comment type="caution">
    <text evidence="2">The sequence shown here is derived from an EMBL/GenBank/DDBJ whole genome shotgun (WGS) entry which is preliminary data.</text>
</comment>
<proteinExistence type="predicted"/>
<keyword evidence="1" id="KW-0472">Membrane</keyword>
<organism evidence="2 3">
    <name type="scientific">Mucilaginibacter lutimaris</name>
    <dbReference type="NCBI Taxonomy" id="931629"/>
    <lineage>
        <taxon>Bacteria</taxon>
        <taxon>Pseudomonadati</taxon>
        <taxon>Bacteroidota</taxon>
        <taxon>Sphingobacteriia</taxon>
        <taxon>Sphingobacteriales</taxon>
        <taxon>Sphingobacteriaceae</taxon>
        <taxon>Mucilaginibacter</taxon>
    </lineage>
</organism>
<protein>
    <submittedName>
        <fullName evidence="2">Uncharacterized protein</fullName>
    </submittedName>
</protein>
<feature type="transmembrane region" description="Helical" evidence="1">
    <location>
        <begin position="24"/>
        <end position="44"/>
    </location>
</feature>
<dbReference type="Proteomes" id="UP001597073">
    <property type="component" value="Unassembled WGS sequence"/>
</dbReference>
<evidence type="ECO:0000313" key="2">
    <source>
        <dbReference type="EMBL" id="MFD0766678.1"/>
    </source>
</evidence>
<feature type="transmembrane region" description="Helical" evidence="1">
    <location>
        <begin position="56"/>
        <end position="75"/>
    </location>
</feature>
<name>A0ABW2ZKH1_9SPHI</name>
<sequence length="113" mass="12962">MTEYLTELQEWVIELGDKHDVDPLLLGCLYLVSKVSLFTSLGFLVRNLRAKKPITLLILLAGIFFSVPYTYIIIAGRDIPVWVYMLIACIFMYGGYTIWKKVTEKPEALDIVE</sequence>
<keyword evidence="3" id="KW-1185">Reference proteome</keyword>
<keyword evidence="1" id="KW-0812">Transmembrane</keyword>
<accession>A0ABW2ZKH1</accession>
<evidence type="ECO:0000313" key="3">
    <source>
        <dbReference type="Proteomes" id="UP001597073"/>
    </source>
</evidence>
<dbReference type="RefSeq" id="WP_377144814.1">
    <property type="nucleotide sequence ID" value="NZ_JBHTIA010000012.1"/>
</dbReference>
<evidence type="ECO:0000256" key="1">
    <source>
        <dbReference type="SAM" id="Phobius"/>
    </source>
</evidence>
<keyword evidence="1" id="KW-1133">Transmembrane helix</keyword>
<feature type="transmembrane region" description="Helical" evidence="1">
    <location>
        <begin position="81"/>
        <end position="99"/>
    </location>
</feature>
<dbReference type="EMBL" id="JBHTIA010000012">
    <property type="protein sequence ID" value="MFD0766678.1"/>
    <property type="molecule type" value="Genomic_DNA"/>
</dbReference>
<reference evidence="3" key="1">
    <citation type="journal article" date="2019" name="Int. J. Syst. Evol. Microbiol.">
        <title>The Global Catalogue of Microorganisms (GCM) 10K type strain sequencing project: providing services to taxonomists for standard genome sequencing and annotation.</title>
        <authorList>
            <consortium name="The Broad Institute Genomics Platform"/>
            <consortium name="The Broad Institute Genome Sequencing Center for Infectious Disease"/>
            <person name="Wu L."/>
            <person name="Ma J."/>
        </authorList>
    </citation>
    <scope>NUCLEOTIDE SEQUENCE [LARGE SCALE GENOMIC DNA]</scope>
    <source>
        <strain evidence="3">CCUG 60742</strain>
    </source>
</reference>
<gene>
    <name evidence="2" type="ORF">ACFQZI_17585</name>
</gene>